<accession>A0AAW1DI12</accession>
<dbReference type="AlphaFoldDB" id="A0AAW1DI12"/>
<comment type="caution">
    <text evidence="1">The sequence shown here is derived from an EMBL/GenBank/DDBJ whole genome shotgun (WGS) entry which is preliminary data.</text>
</comment>
<name>A0AAW1DI12_9HEMI</name>
<evidence type="ECO:0000313" key="2">
    <source>
        <dbReference type="Proteomes" id="UP001461498"/>
    </source>
</evidence>
<reference evidence="1 2" key="1">
    <citation type="submission" date="2022-12" db="EMBL/GenBank/DDBJ databases">
        <title>Chromosome-level genome assembly of true bugs.</title>
        <authorList>
            <person name="Ma L."/>
            <person name="Li H."/>
        </authorList>
    </citation>
    <scope>NUCLEOTIDE SEQUENCE [LARGE SCALE GENOMIC DNA]</scope>
    <source>
        <strain evidence="1">Lab_2022b</strain>
    </source>
</reference>
<organism evidence="1 2">
    <name type="scientific">Rhynocoris fuscipes</name>
    <dbReference type="NCBI Taxonomy" id="488301"/>
    <lineage>
        <taxon>Eukaryota</taxon>
        <taxon>Metazoa</taxon>
        <taxon>Ecdysozoa</taxon>
        <taxon>Arthropoda</taxon>
        <taxon>Hexapoda</taxon>
        <taxon>Insecta</taxon>
        <taxon>Pterygota</taxon>
        <taxon>Neoptera</taxon>
        <taxon>Paraneoptera</taxon>
        <taxon>Hemiptera</taxon>
        <taxon>Heteroptera</taxon>
        <taxon>Panheteroptera</taxon>
        <taxon>Cimicomorpha</taxon>
        <taxon>Reduviidae</taxon>
        <taxon>Harpactorinae</taxon>
        <taxon>Harpactorini</taxon>
        <taxon>Rhynocoris</taxon>
    </lineage>
</organism>
<protein>
    <submittedName>
        <fullName evidence="1">Uncharacterized protein</fullName>
    </submittedName>
</protein>
<proteinExistence type="predicted"/>
<sequence>MQKMHTVLHVFSQEIYYFCYERNGIEIRTSKTRQDEKYRDGKNGRDRIWKQGARNDLEFALKERHNVIVSASYLNRYDGCYGDEFDFVVNETDKAIIILNENYECQEMPQVSSDSENSELSDNDQVLIMNTNQERTEYERALLLVRPLPDSMA</sequence>
<dbReference type="Proteomes" id="UP001461498">
    <property type="component" value="Unassembled WGS sequence"/>
</dbReference>
<evidence type="ECO:0000313" key="1">
    <source>
        <dbReference type="EMBL" id="KAK9510666.1"/>
    </source>
</evidence>
<dbReference type="EMBL" id="JAPXFL010000002">
    <property type="protein sequence ID" value="KAK9510666.1"/>
    <property type="molecule type" value="Genomic_DNA"/>
</dbReference>
<gene>
    <name evidence="1" type="ORF">O3M35_005403</name>
</gene>
<keyword evidence="2" id="KW-1185">Reference proteome</keyword>